<gene>
    <name evidence="1" type="ORF">LCI18_013797</name>
</gene>
<dbReference type="EMBL" id="CP090040">
    <property type="protein sequence ID" value="UPL02863.1"/>
    <property type="molecule type" value="Genomic_DNA"/>
</dbReference>
<evidence type="ECO:0000313" key="2">
    <source>
        <dbReference type="Proteomes" id="UP000830768"/>
    </source>
</evidence>
<evidence type="ECO:0000313" key="1">
    <source>
        <dbReference type="EMBL" id="UPL02863.1"/>
    </source>
</evidence>
<name>A0ACD3ZP28_FUSSC</name>
<sequence length="302" mass="35008">MPTSASEQNTRLRARQLQRLNEKNEREALPEDLQFANLLEPNWKVVPEGEVDVPEEWAKRSGSLISTLTHFRKSVKLLVENQGLPLHEGPEPLEQALPELVQTREGDREGDKSYDEPLIEFSEPPKPTPRQGKAKTDTSSGAKTFQDVLEAPKERPRYLEAEDANNEHQRRLQVEKRLADTTEQLRHLDIQWSEEKRVLKDKLRQVSKDLDKATTERDQATDRLNQATAQLSRTKDQLSQTTILLEEAKKQLDNMITELYQVKEAKEKGGKRRQQEQIYPFLTDENYETLRMMMNKSKARQG</sequence>
<dbReference type="Proteomes" id="UP000830768">
    <property type="component" value="Chromosome 12"/>
</dbReference>
<accession>A0ACD3ZP28</accession>
<organism evidence="1 2">
    <name type="scientific">Fusarium solani subsp. cucurbitae</name>
    <name type="common">Neocosmosporum cucurbitae</name>
    <dbReference type="NCBI Taxonomy" id="2747967"/>
    <lineage>
        <taxon>Eukaryota</taxon>
        <taxon>Fungi</taxon>
        <taxon>Dikarya</taxon>
        <taxon>Ascomycota</taxon>
        <taxon>Pezizomycotina</taxon>
        <taxon>Sordariomycetes</taxon>
        <taxon>Hypocreomycetidae</taxon>
        <taxon>Hypocreales</taxon>
        <taxon>Nectriaceae</taxon>
        <taxon>Fusarium</taxon>
        <taxon>Fusarium solani species complex</taxon>
    </lineage>
</organism>
<protein>
    <submittedName>
        <fullName evidence="1">Uncharacterized protein</fullName>
    </submittedName>
</protein>
<reference evidence="1" key="1">
    <citation type="submission" date="2021-11" db="EMBL/GenBank/DDBJ databases">
        <title>Fusarium solani-melongenae Genome sequencing and assembly.</title>
        <authorList>
            <person name="Xie S."/>
            <person name="Huang L."/>
            <person name="Zhang X."/>
        </authorList>
    </citation>
    <scope>NUCLEOTIDE SEQUENCE</scope>
    <source>
        <strain evidence="1">CRI 24-3</strain>
    </source>
</reference>
<keyword evidence="2" id="KW-1185">Reference proteome</keyword>
<proteinExistence type="predicted"/>